<keyword evidence="4" id="KW-1185">Reference proteome</keyword>
<proteinExistence type="inferred from homology"/>
<dbReference type="RefSeq" id="WP_229533607.1">
    <property type="nucleotide sequence ID" value="NZ_JAJHJB010000002.1"/>
</dbReference>
<dbReference type="Pfam" id="PF00132">
    <property type="entry name" value="Hexapep"/>
    <property type="match status" value="1"/>
</dbReference>
<dbReference type="PANTHER" id="PTHR23416:SF23">
    <property type="entry name" value="ACETYLTRANSFERASE C18B11.09C-RELATED"/>
    <property type="match status" value="1"/>
</dbReference>
<evidence type="ECO:0000313" key="3">
    <source>
        <dbReference type="EMBL" id="MCC5464086.1"/>
    </source>
</evidence>
<dbReference type="Proteomes" id="UP001165492">
    <property type="component" value="Unassembled WGS sequence"/>
</dbReference>
<dbReference type="GO" id="GO:0016746">
    <property type="term" value="F:acyltransferase activity"/>
    <property type="evidence" value="ECO:0007669"/>
    <property type="project" value="UniProtKB-KW"/>
</dbReference>
<reference evidence="3" key="1">
    <citation type="submission" date="2021-11" db="EMBL/GenBank/DDBJ databases">
        <title>Description of a new species Pelosinus isolated from the bottom sediments of Lake Baikal.</title>
        <authorList>
            <person name="Zakharyuk A."/>
        </authorList>
    </citation>
    <scope>NUCLEOTIDE SEQUENCE</scope>
    <source>
        <strain evidence="3">Bkl1</strain>
    </source>
</reference>
<dbReference type="InterPro" id="IPR001451">
    <property type="entry name" value="Hexapep"/>
</dbReference>
<comment type="caution">
    <text evidence="3">The sequence shown here is derived from an EMBL/GenBank/DDBJ whole genome shotgun (WGS) entry which is preliminary data.</text>
</comment>
<sequence>MYLLKFIILYVIKMIGIFLFKLHRVKLGKQSEINGFPLIINRGFFQIGDHIKLNIMFPYNNLGGSRCMMFTVKKNAHLLIGNNVGISNAAIVCTECIQIDDDVMIGNDCKIYDSDFHSLDYHNRITAGDIEAKSAPIHIKKGAFLGAHCIILKGVSIGEYSVIGAGSVVTKSVPDQEVWAGNPARFIKKLHA</sequence>
<evidence type="ECO:0000313" key="4">
    <source>
        <dbReference type="Proteomes" id="UP001165492"/>
    </source>
</evidence>
<keyword evidence="3" id="KW-0012">Acyltransferase</keyword>
<keyword evidence="2" id="KW-0808">Transferase</keyword>
<gene>
    <name evidence="3" type="ORF">LMF89_01760</name>
</gene>
<name>A0ABS8HLM4_9FIRM</name>
<dbReference type="InterPro" id="IPR051159">
    <property type="entry name" value="Hexapeptide_acetyltransf"/>
</dbReference>
<dbReference type="PANTHER" id="PTHR23416">
    <property type="entry name" value="SIALIC ACID SYNTHASE-RELATED"/>
    <property type="match status" value="1"/>
</dbReference>
<dbReference type="InterPro" id="IPR011004">
    <property type="entry name" value="Trimer_LpxA-like_sf"/>
</dbReference>
<dbReference type="Gene3D" id="2.160.10.10">
    <property type="entry name" value="Hexapeptide repeat proteins"/>
    <property type="match status" value="1"/>
</dbReference>
<protein>
    <submittedName>
        <fullName evidence="3">Acyltransferase</fullName>
    </submittedName>
</protein>
<comment type="similarity">
    <text evidence="1">Belongs to the transferase hexapeptide repeat family.</text>
</comment>
<evidence type="ECO:0000256" key="2">
    <source>
        <dbReference type="ARBA" id="ARBA00022679"/>
    </source>
</evidence>
<evidence type="ECO:0000256" key="1">
    <source>
        <dbReference type="ARBA" id="ARBA00007274"/>
    </source>
</evidence>
<dbReference type="EMBL" id="JAJHJB010000002">
    <property type="protein sequence ID" value="MCC5464086.1"/>
    <property type="molecule type" value="Genomic_DNA"/>
</dbReference>
<accession>A0ABS8HLM4</accession>
<organism evidence="3 4">
    <name type="scientific">Pelosinus baikalensis</name>
    <dbReference type="NCBI Taxonomy" id="2892015"/>
    <lineage>
        <taxon>Bacteria</taxon>
        <taxon>Bacillati</taxon>
        <taxon>Bacillota</taxon>
        <taxon>Negativicutes</taxon>
        <taxon>Selenomonadales</taxon>
        <taxon>Sporomusaceae</taxon>
        <taxon>Pelosinus</taxon>
    </lineage>
</organism>
<dbReference type="SUPFAM" id="SSF51161">
    <property type="entry name" value="Trimeric LpxA-like enzymes"/>
    <property type="match status" value="1"/>
</dbReference>
<dbReference type="CDD" id="cd04647">
    <property type="entry name" value="LbH_MAT_like"/>
    <property type="match status" value="1"/>
</dbReference>